<dbReference type="PANTHER" id="PTHR12001">
    <property type="entry name" value="GERANYLGERANYL PYROPHOSPHATE SYNTHASE"/>
    <property type="match status" value="1"/>
</dbReference>
<dbReference type="Pfam" id="PF00348">
    <property type="entry name" value="polyprenyl_synt"/>
    <property type="match status" value="1"/>
</dbReference>
<accession>A0A0P9CSV4</accession>
<keyword evidence="4" id="KW-0479">Metal-binding</keyword>
<keyword evidence="3" id="KW-0808">Transferase</keyword>
<organism evidence="6 7">
    <name type="scientific">Kouleothrix aurantiaca</name>
    <dbReference type="NCBI Taxonomy" id="186479"/>
    <lineage>
        <taxon>Bacteria</taxon>
        <taxon>Bacillati</taxon>
        <taxon>Chloroflexota</taxon>
        <taxon>Chloroflexia</taxon>
        <taxon>Chloroflexales</taxon>
        <taxon>Roseiflexineae</taxon>
        <taxon>Roseiflexaceae</taxon>
        <taxon>Kouleothrix</taxon>
    </lineage>
</organism>
<name>A0A0P9CSV4_9CHLR</name>
<evidence type="ECO:0000256" key="2">
    <source>
        <dbReference type="ARBA" id="ARBA00006706"/>
    </source>
</evidence>
<protein>
    <submittedName>
        <fullName evidence="6">Polyprenyl synthetase</fullName>
    </submittedName>
</protein>
<evidence type="ECO:0000256" key="3">
    <source>
        <dbReference type="ARBA" id="ARBA00022679"/>
    </source>
</evidence>
<dbReference type="GO" id="GO:0004659">
    <property type="term" value="F:prenyltransferase activity"/>
    <property type="evidence" value="ECO:0007669"/>
    <property type="project" value="InterPro"/>
</dbReference>
<keyword evidence="7" id="KW-1185">Reference proteome</keyword>
<proteinExistence type="inferred from homology"/>
<evidence type="ECO:0000256" key="4">
    <source>
        <dbReference type="ARBA" id="ARBA00022723"/>
    </source>
</evidence>
<dbReference type="InterPro" id="IPR000092">
    <property type="entry name" value="Polyprenyl_synt"/>
</dbReference>
<feature type="non-terminal residue" evidence="6">
    <location>
        <position position="198"/>
    </location>
</feature>
<dbReference type="Proteomes" id="UP000050509">
    <property type="component" value="Unassembled WGS sequence"/>
</dbReference>
<evidence type="ECO:0000313" key="7">
    <source>
        <dbReference type="Proteomes" id="UP000050509"/>
    </source>
</evidence>
<comment type="similarity">
    <text evidence="2">Belongs to the FPP/GGPP synthase family.</text>
</comment>
<keyword evidence="5" id="KW-0460">Magnesium</keyword>
<dbReference type="EMBL" id="LJCR01002193">
    <property type="protein sequence ID" value="KPV49107.1"/>
    <property type="molecule type" value="Genomic_DNA"/>
</dbReference>
<evidence type="ECO:0000313" key="6">
    <source>
        <dbReference type="EMBL" id="KPV49107.1"/>
    </source>
</evidence>
<dbReference type="PROSITE" id="PS00723">
    <property type="entry name" value="POLYPRENYL_SYNTHASE_1"/>
    <property type="match status" value="1"/>
</dbReference>
<reference evidence="6 7" key="1">
    <citation type="submission" date="2015-09" db="EMBL/GenBank/DDBJ databases">
        <title>Draft genome sequence of Kouleothrix aurantiaca JCM 19913.</title>
        <authorList>
            <person name="Hemp J."/>
        </authorList>
    </citation>
    <scope>NUCLEOTIDE SEQUENCE [LARGE SCALE GENOMIC DNA]</scope>
    <source>
        <strain evidence="6 7">COM-B</strain>
    </source>
</reference>
<dbReference type="InterPro" id="IPR008949">
    <property type="entry name" value="Isoprenoid_synthase_dom_sf"/>
</dbReference>
<dbReference type="Gene3D" id="1.10.600.10">
    <property type="entry name" value="Farnesyl Diphosphate Synthase"/>
    <property type="match status" value="1"/>
</dbReference>
<evidence type="ECO:0000256" key="5">
    <source>
        <dbReference type="ARBA" id="ARBA00022842"/>
    </source>
</evidence>
<gene>
    <name evidence="6" type="ORF">SE17_34480</name>
</gene>
<dbReference type="PATRIC" id="fig|186479.3.peg.4204"/>
<comment type="caution">
    <text evidence="6">The sequence shown here is derived from an EMBL/GenBank/DDBJ whole genome shotgun (WGS) entry which is preliminary data.</text>
</comment>
<dbReference type="AlphaFoldDB" id="A0A0P9CSV4"/>
<evidence type="ECO:0000256" key="1">
    <source>
        <dbReference type="ARBA" id="ARBA00001946"/>
    </source>
</evidence>
<dbReference type="GO" id="GO:0008299">
    <property type="term" value="P:isoprenoid biosynthetic process"/>
    <property type="evidence" value="ECO:0007669"/>
    <property type="project" value="InterPro"/>
</dbReference>
<dbReference type="SUPFAM" id="SSF48576">
    <property type="entry name" value="Terpenoid synthases"/>
    <property type="match status" value="1"/>
</dbReference>
<dbReference type="InterPro" id="IPR033749">
    <property type="entry name" value="Polyprenyl_synt_CS"/>
</dbReference>
<comment type="cofactor">
    <cofactor evidence="1">
        <name>Mg(2+)</name>
        <dbReference type="ChEBI" id="CHEBI:18420"/>
    </cofactor>
</comment>
<dbReference type="PANTHER" id="PTHR12001:SF69">
    <property type="entry name" value="ALL TRANS-POLYPRENYL-DIPHOSPHATE SYNTHASE PDSS1"/>
    <property type="match status" value="1"/>
</dbReference>
<sequence>MSQLPVPPALVADLDRVEQIILERVQPRLAVIRAAGQHILTSGGKRIRAALTLLAAQLGDYDLGRVLHSAAAVELIHAASLVHDDLVDQAARRRGEVTVHTRWDGDVALMVGDYFFALAAAEMALAPDPRIIGYFSRGVMTICEGELSPVMNVTPLDVAMEQYLYKIGCKTAALFEAGCKAGIVCGGGTPEQVEALGR</sequence>
<dbReference type="GO" id="GO:0046872">
    <property type="term" value="F:metal ion binding"/>
    <property type="evidence" value="ECO:0007669"/>
    <property type="project" value="UniProtKB-KW"/>
</dbReference>